<evidence type="ECO:0000256" key="10">
    <source>
        <dbReference type="ARBA" id="ARBA00022801"/>
    </source>
</evidence>
<feature type="region of interest" description="Disordered" evidence="18">
    <location>
        <begin position="267"/>
        <end position="288"/>
    </location>
</feature>
<feature type="active site" evidence="16">
    <location>
        <position position="84"/>
    </location>
</feature>
<dbReference type="Pfam" id="PF25488">
    <property type="entry name" value="RNaseT2L_C"/>
    <property type="match status" value="1"/>
</dbReference>
<evidence type="ECO:0000256" key="12">
    <source>
        <dbReference type="ARBA" id="ARBA00023180"/>
    </source>
</evidence>
<feature type="active site" evidence="16">
    <location>
        <position position="145"/>
    </location>
</feature>
<feature type="signal peptide" evidence="19">
    <location>
        <begin position="1"/>
        <end position="15"/>
    </location>
</feature>
<evidence type="ECO:0000256" key="5">
    <source>
        <dbReference type="ARBA" id="ARBA00022490"/>
    </source>
</evidence>
<dbReference type="GO" id="GO:0006401">
    <property type="term" value="P:RNA catabolic process"/>
    <property type="evidence" value="ECO:0007669"/>
    <property type="project" value="TreeGrafter"/>
</dbReference>
<keyword evidence="5" id="KW-0963">Cytoplasm</keyword>
<keyword evidence="13" id="KW-0456">Lyase</keyword>
<dbReference type="GO" id="GO:0005576">
    <property type="term" value="C:extracellular region"/>
    <property type="evidence" value="ECO:0007669"/>
    <property type="project" value="TreeGrafter"/>
</dbReference>
<evidence type="ECO:0000256" key="3">
    <source>
        <dbReference type="ARBA" id="ARBA00007469"/>
    </source>
</evidence>
<evidence type="ECO:0000256" key="6">
    <source>
        <dbReference type="ARBA" id="ARBA00022554"/>
    </source>
</evidence>
<dbReference type="PANTHER" id="PTHR11240:SF22">
    <property type="entry name" value="RIBONUCLEASE T2"/>
    <property type="match status" value="1"/>
</dbReference>
<keyword evidence="10" id="KW-0378">Hydrolase</keyword>
<protein>
    <recommendedName>
        <fullName evidence="15">Ribonuclease T2-like</fullName>
        <ecNumber evidence="4">4.6.1.19</ecNumber>
    </recommendedName>
</protein>
<comment type="subcellular location">
    <subcellularLocation>
        <location evidence="2">Cytoplasm</location>
    </subcellularLocation>
    <subcellularLocation>
        <location evidence="1">Vacuole lumen</location>
    </subcellularLocation>
</comment>
<dbReference type="KEGG" id="asau:88175814"/>
<dbReference type="GO" id="GO:0033897">
    <property type="term" value="F:ribonuclease T2 activity"/>
    <property type="evidence" value="ECO:0007669"/>
    <property type="project" value="UniProtKB-EC"/>
</dbReference>
<sequence length="405" mass="45374">MVNLAAGLLFGIANAYFVPDWANFYSKGQVDVVGLCPIDLPLSCSNSTPIENTCCFESPSGLFAQTQFWDYNPAVGANETWTLHGLWPDLCGGLFQQFCDKPLEIRKGDLERIIVDEFGDKDLFKLIQENWNNLGGDDESLWVHEFNKHGTCVNTIKPKCYGPDGKKNQNVYDYFNRTVSLYTQYPTFDFLADKGIVPSLTESYTYDQVLQALTEGSGKDNVFFKCDRNNALQEVYYYHYLQGPFSTGNFVQIPFKGQSRCPQEGIRFFPKGGKNPQPRPPKDPSGMSGYLKPSGHSGCLISSGNYYESGTCAKFRIVALQFKGYNILSSKGVCAIDERGDFSCNHQNKPSESQFGYDSSKRTILYGGIDKWCLDESNSFGHGRFQQTPIKVSDGDCESFSLKLD</sequence>
<dbReference type="Gene3D" id="3.90.730.10">
    <property type="entry name" value="Ribonuclease T2-like"/>
    <property type="match status" value="1"/>
</dbReference>
<comment type="function">
    <text evidence="14">Rnase which modulates cell survival under stress conditions. Released from the vacuole to the cytoplasm during stress to promote tRNA and rRNA cleavage and to activate separately a downstream pathway that promotes cell death. Involved in cell size, vacuolar morphology and growth at high temperatures and high salt concentration.</text>
</comment>
<dbReference type="GO" id="GO:0003723">
    <property type="term" value="F:RNA binding"/>
    <property type="evidence" value="ECO:0007669"/>
    <property type="project" value="InterPro"/>
</dbReference>
<keyword evidence="12" id="KW-0325">Glycoprotein</keyword>
<evidence type="ECO:0000256" key="17">
    <source>
        <dbReference type="RuleBase" id="RU004328"/>
    </source>
</evidence>
<gene>
    <name evidence="21" type="ORF">PUMCH_004754</name>
</gene>
<dbReference type="PROSITE" id="PS00531">
    <property type="entry name" value="RNASE_T2_2"/>
    <property type="match status" value="1"/>
</dbReference>
<keyword evidence="7" id="KW-0540">Nuclease</keyword>
<proteinExistence type="inferred from homology"/>
<evidence type="ECO:0000256" key="15">
    <source>
        <dbReference type="ARBA" id="ARBA00071169"/>
    </source>
</evidence>
<comment type="similarity">
    <text evidence="3 17">Belongs to the RNase T2 family.</text>
</comment>
<reference evidence="21 22" key="1">
    <citation type="submission" date="2023-10" db="EMBL/GenBank/DDBJ databases">
        <title>Draft Genome Sequence of Candida saopaulonensis from a very Premature Infant with Sepsis.</title>
        <authorList>
            <person name="Ning Y."/>
            <person name="Dai R."/>
            <person name="Xiao M."/>
            <person name="Xu Y."/>
            <person name="Yan Q."/>
            <person name="Zhang L."/>
        </authorList>
    </citation>
    <scope>NUCLEOTIDE SEQUENCE [LARGE SCALE GENOMIC DNA]</scope>
    <source>
        <strain evidence="21 22">19XY460</strain>
    </source>
</reference>
<dbReference type="Proteomes" id="UP001338582">
    <property type="component" value="Chromosome 6"/>
</dbReference>
<evidence type="ECO:0000259" key="20">
    <source>
        <dbReference type="Pfam" id="PF25488"/>
    </source>
</evidence>
<keyword evidence="11" id="KW-1015">Disulfide bond</keyword>
<feature type="domain" description="RNase T2-like C-terminal" evidence="20">
    <location>
        <begin position="295"/>
        <end position="378"/>
    </location>
</feature>
<evidence type="ECO:0000256" key="19">
    <source>
        <dbReference type="SAM" id="SignalP"/>
    </source>
</evidence>
<evidence type="ECO:0000256" key="8">
    <source>
        <dbReference type="ARBA" id="ARBA00022729"/>
    </source>
</evidence>
<dbReference type="InterPro" id="IPR033130">
    <property type="entry name" value="RNase_T2_His_AS_2"/>
</dbReference>
<dbReference type="EMBL" id="CP138899">
    <property type="protein sequence ID" value="WPK27368.1"/>
    <property type="molecule type" value="Genomic_DNA"/>
</dbReference>
<dbReference type="RefSeq" id="XP_062879746.1">
    <property type="nucleotide sequence ID" value="XM_063023676.1"/>
</dbReference>
<dbReference type="InterPro" id="IPR018188">
    <property type="entry name" value="RNase_T2_His_AS_1"/>
</dbReference>
<evidence type="ECO:0000256" key="13">
    <source>
        <dbReference type="ARBA" id="ARBA00023239"/>
    </source>
</evidence>
<dbReference type="InterPro" id="IPR057328">
    <property type="entry name" value="RNaseT2L_C"/>
</dbReference>
<name>A0AAX4HFI8_9ASCO</name>
<feature type="chain" id="PRO_5043746778" description="Ribonuclease T2-like" evidence="19">
    <location>
        <begin position="16"/>
        <end position="405"/>
    </location>
</feature>
<dbReference type="InterPro" id="IPR036430">
    <property type="entry name" value="RNase_T2-like_sf"/>
</dbReference>
<dbReference type="GeneID" id="88175814"/>
<evidence type="ECO:0000256" key="9">
    <source>
        <dbReference type="ARBA" id="ARBA00022759"/>
    </source>
</evidence>
<dbReference type="InterPro" id="IPR033697">
    <property type="entry name" value="Ribonuclease_T2_eukaryotic"/>
</dbReference>
<evidence type="ECO:0000256" key="2">
    <source>
        <dbReference type="ARBA" id="ARBA00004496"/>
    </source>
</evidence>
<keyword evidence="9" id="KW-0255">Endonuclease</keyword>
<dbReference type="GO" id="GO:0016787">
    <property type="term" value="F:hydrolase activity"/>
    <property type="evidence" value="ECO:0007669"/>
    <property type="project" value="UniProtKB-KW"/>
</dbReference>
<evidence type="ECO:0000256" key="1">
    <source>
        <dbReference type="ARBA" id="ARBA00004410"/>
    </source>
</evidence>
<dbReference type="PANTHER" id="PTHR11240">
    <property type="entry name" value="RIBONUCLEASE T2"/>
    <property type="match status" value="1"/>
</dbReference>
<dbReference type="GO" id="GO:0005775">
    <property type="term" value="C:vacuolar lumen"/>
    <property type="evidence" value="ECO:0007669"/>
    <property type="project" value="UniProtKB-SubCell"/>
</dbReference>
<dbReference type="PROSITE" id="PS00530">
    <property type="entry name" value="RNASE_T2_1"/>
    <property type="match status" value="1"/>
</dbReference>
<dbReference type="SUPFAM" id="SSF55895">
    <property type="entry name" value="Ribonuclease Rh-like"/>
    <property type="match status" value="1"/>
</dbReference>
<dbReference type="EC" id="4.6.1.19" evidence="4"/>
<evidence type="ECO:0000256" key="14">
    <source>
        <dbReference type="ARBA" id="ARBA00025494"/>
    </source>
</evidence>
<evidence type="ECO:0000313" key="21">
    <source>
        <dbReference type="EMBL" id="WPK27368.1"/>
    </source>
</evidence>
<organism evidence="21 22">
    <name type="scientific">Australozyma saopauloensis</name>
    <dbReference type="NCBI Taxonomy" id="291208"/>
    <lineage>
        <taxon>Eukaryota</taxon>
        <taxon>Fungi</taxon>
        <taxon>Dikarya</taxon>
        <taxon>Ascomycota</taxon>
        <taxon>Saccharomycotina</taxon>
        <taxon>Pichiomycetes</taxon>
        <taxon>Metschnikowiaceae</taxon>
        <taxon>Australozyma</taxon>
    </lineage>
</organism>
<keyword evidence="8 19" id="KW-0732">Signal</keyword>
<keyword evidence="22" id="KW-1185">Reference proteome</keyword>
<dbReference type="AlphaFoldDB" id="A0AAX4HFI8"/>
<dbReference type="Pfam" id="PF00445">
    <property type="entry name" value="Ribonuclease_T2"/>
    <property type="match status" value="1"/>
</dbReference>
<keyword evidence="6" id="KW-0926">Vacuole</keyword>
<evidence type="ECO:0000256" key="11">
    <source>
        <dbReference type="ARBA" id="ARBA00023157"/>
    </source>
</evidence>
<dbReference type="InterPro" id="IPR001568">
    <property type="entry name" value="RNase_T2-like"/>
</dbReference>
<evidence type="ECO:0000256" key="18">
    <source>
        <dbReference type="SAM" id="MobiDB-lite"/>
    </source>
</evidence>
<dbReference type="CDD" id="cd01061">
    <property type="entry name" value="RNase_T2_euk"/>
    <property type="match status" value="1"/>
</dbReference>
<evidence type="ECO:0000256" key="7">
    <source>
        <dbReference type="ARBA" id="ARBA00022722"/>
    </source>
</evidence>
<accession>A0AAX4HFI8</accession>
<feature type="active site" evidence="16">
    <location>
        <position position="149"/>
    </location>
</feature>
<evidence type="ECO:0000256" key="16">
    <source>
        <dbReference type="PIRSR" id="PIRSR633697-1"/>
    </source>
</evidence>
<evidence type="ECO:0000313" key="22">
    <source>
        <dbReference type="Proteomes" id="UP001338582"/>
    </source>
</evidence>
<evidence type="ECO:0000256" key="4">
    <source>
        <dbReference type="ARBA" id="ARBA00012571"/>
    </source>
</evidence>